<dbReference type="PANTHER" id="PTHR31245">
    <property type="entry name" value="UBIQUITIN SYSTEM COMPONENT CUE PROTEIN"/>
    <property type="match status" value="1"/>
</dbReference>
<reference evidence="2 3" key="1">
    <citation type="submission" date="2020-02" db="EMBL/GenBank/DDBJ databases">
        <authorList>
            <person name="Ma Q."/>
            <person name="Huang Y."/>
            <person name="Song X."/>
            <person name="Pei D."/>
        </authorList>
    </citation>
    <scope>NUCLEOTIDE SEQUENCE [LARGE SCALE GENOMIC DNA]</scope>
    <source>
        <strain evidence="2">Sxm20200214</strain>
        <tissue evidence="2">Leaf</tissue>
    </source>
</reference>
<dbReference type="Proteomes" id="UP000886595">
    <property type="component" value="Unassembled WGS sequence"/>
</dbReference>
<organism evidence="2 3">
    <name type="scientific">Brassica carinata</name>
    <name type="common">Ethiopian mustard</name>
    <name type="synonym">Abyssinian cabbage</name>
    <dbReference type="NCBI Taxonomy" id="52824"/>
    <lineage>
        <taxon>Eukaryota</taxon>
        <taxon>Viridiplantae</taxon>
        <taxon>Streptophyta</taxon>
        <taxon>Embryophyta</taxon>
        <taxon>Tracheophyta</taxon>
        <taxon>Spermatophyta</taxon>
        <taxon>Magnoliopsida</taxon>
        <taxon>eudicotyledons</taxon>
        <taxon>Gunneridae</taxon>
        <taxon>Pentapetalae</taxon>
        <taxon>rosids</taxon>
        <taxon>malvids</taxon>
        <taxon>Brassicales</taxon>
        <taxon>Brassicaceae</taxon>
        <taxon>Brassiceae</taxon>
        <taxon>Brassica</taxon>
    </lineage>
</organism>
<feature type="region of interest" description="Disordered" evidence="1">
    <location>
        <begin position="1"/>
        <end position="22"/>
    </location>
</feature>
<evidence type="ECO:0000313" key="2">
    <source>
        <dbReference type="EMBL" id="KAG2254900.1"/>
    </source>
</evidence>
<accession>A0A8X7PNU5</accession>
<dbReference type="EMBL" id="JAAMPC010000016">
    <property type="protein sequence ID" value="KAG2254900.1"/>
    <property type="molecule type" value="Genomic_DNA"/>
</dbReference>
<evidence type="ECO:0000256" key="1">
    <source>
        <dbReference type="SAM" id="MobiDB-lite"/>
    </source>
</evidence>
<proteinExistence type="predicted"/>
<dbReference type="PANTHER" id="PTHR31245:SF20">
    <property type="entry name" value="F18B13.13 PROTEIN"/>
    <property type="match status" value="1"/>
</dbReference>
<dbReference type="OrthoDB" id="440455at2759"/>
<dbReference type="AlphaFoldDB" id="A0A8X7PNU5"/>
<name>A0A8X7PNU5_BRACI</name>
<evidence type="ECO:0000313" key="3">
    <source>
        <dbReference type="Proteomes" id="UP000886595"/>
    </source>
</evidence>
<gene>
    <name evidence="2" type="ORF">Bca52824_085036</name>
</gene>
<comment type="caution">
    <text evidence="2">The sequence shown here is derived from an EMBL/GenBank/DDBJ whole genome shotgun (WGS) entry which is preliminary data.</text>
</comment>
<keyword evidence="3" id="KW-1185">Reference proteome</keyword>
<protein>
    <submittedName>
        <fullName evidence="2">Uncharacterized protein</fullName>
    </submittedName>
</protein>
<sequence>MSAVYCGSKRSYLEDTPSPPSSKRFRYHGNDFNAAMKSLYSLVSAEDNKRAQQLAANNKTGDASGDDWVALLVREVTQSTGIDDAKVRVATVLEALEKVWRSRKQIPRGKLFSYIESVAVQQQVEGLIKDNALLKHAVAIQHERHKAFEKTLTNS</sequence>